<accession>A0A915BTS3</accession>
<reference evidence="3" key="1">
    <citation type="submission" date="2022-11" db="UniProtKB">
        <authorList>
            <consortium name="WormBaseParasite"/>
        </authorList>
    </citation>
    <scope>IDENTIFICATION</scope>
</reference>
<dbReference type="WBParaSite" id="PgR058_g032_t02">
    <property type="protein sequence ID" value="PgR058_g032_t02"/>
    <property type="gene ID" value="PgR058_g032"/>
</dbReference>
<organism evidence="2 3">
    <name type="scientific">Parascaris univalens</name>
    <name type="common">Nematode worm</name>
    <dbReference type="NCBI Taxonomy" id="6257"/>
    <lineage>
        <taxon>Eukaryota</taxon>
        <taxon>Metazoa</taxon>
        <taxon>Ecdysozoa</taxon>
        <taxon>Nematoda</taxon>
        <taxon>Chromadorea</taxon>
        <taxon>Rhabditida</taxon>
        <taxon>Spirurina</taxon>
        <taxon>Ascaridomorpha</taxon>
        <taxon>Ascaridoidea</taxon>
        <taxon>Ascarididae</taxon>
        <taxon>Parascaris</taxon>
    </lineage>
</organism>
<evidence type="ECO:0000313" key="3">
    <source>
        <dbReference type="WBParaSite" id="PgR058_g032_t02"/>
    </source>
</evidence>
<evidence type="ECO:0000256" key="1">
    <source>
        <dbReference type="SAM" id="Phobius"/>
    </source>
</evidence>
<protein>
    <submittedName>
        <fullName evidence="3">Uncharacterized protein</fullName>
    </submittedName>
</protein>
<name>A0A915BTS3_PARUN</name>
<feature type="transmembrane region" description="Helical" evidence="1">
    <location>
        <begin position="33"/>
        <end position="51"/>
    </location>
</feature>
<proteinExistence type="predicted"/>
<sequence>KKTARIYFKSLHEKDVEDIVHRFCKRSSEIKEVNATVGFIATVFLFLATAMKCPQGYNEYYYEQVKYCMKAVCRLFIF</sequence>
<keyword evidence="1" id="KW-0812">Transmembrane</keyword>
<evidence type="ECO:0000313" key="2">
    <source>
        <dbReference type="Proteomes" id="UP000887569"/>
    </source>
</evidence>
<dbReference type="AlphaFoldDB" id="A0A915BTS3"/>
<dbReference type="Proteomes" id="UP000887569">
    <property type="component" value="Unplaced"/>
</dbReference>
<keyword evidence="2" id="KW-1185">Reference proteome</keyword>
<keyword evidence="1" id="KW-1133">Transmembrane helix</keyword>
<keyword evidence="1" id="KW-0472">Membrane</keyword>